<evidence type="ECO:0000256" key="2">
    <source>
        <dbReference type="ARBA" id="ARBA00022692"/>
    </source>
</evidence>
<evidence type="ECO:0000256" key="5">
    <source>
        <dbReference type="SAM" id="Phobius"/>
    </source>
</evidence>
<evidence type="ECO:0000259" key="6">
    <source>
        <dbReference type="PROSITE" id="PS50850"/>
    </source>
</evidence>
<accession>A0ABN8XBP9</accession>
<keyword evidence="4 5" id="KW-0472">Membrane</keyword>
<comment type="subcellular location">
    <subcellularLocation>
        <location evidence="1">Endomembrane system</location>
        <topology evidence="1">Multi-pass membrane protein</topology>
    </subcellularLocation>
</comment>
<dbReference type="RefSeq" id="WP_009060486.1">
    <property type="nucleotide sequence ID" value="NZ_JAHXRZ010000003.1"/>
</dbReference>
<reference evidence="7" key="1">
    <citation type="submission" date="2023-03" db="EMBL/GenBank/DDBJ databases">
        <authorList>
            <person name="Cremers G."/>
            <person name="Picone N."/>
        </authorList>
    </citation>
    <scope>NUCLEOTIDE SEQUENCE</scope>
    <source>
        <strain evidence="7">Sample_alias</strain>
    </source>
</reference>
<dbReference type="Proteomes" id="UP001161497">
    <property type="component" value="Chromosome"/>
</dbReference>
<feature type="transmembrane region" description="Helical" evidence="5">
    <location>
        <begin position="188"/>
        <end position="211"/>
    </location>
</feature>
<feature type="transmembrane region" description="Helical" evidence="5">
    <location>
        <begin position="93"/>
        <end position="111"/>
    </location>
</feature>
<dbReference type="PROSITE" id="PS50850">
    <property type="entry name" value="MFS"/>
    <property type="match status" value="1"/>
</dbReference>
<feature type="transmembrane region" description="Helical" evidence="5">
    <location>
        <begin position="284"/>
        <end position="304"/>
    </location>
</feature>
<name>A0ABN8XBP9_9BACT</name>
<evidence type="ECO:0000313" key="7">
    <source>
        <dbReference type="EMBL" id="CAI9084709.1"/>
    </source>
</evidence>
<organism evidence="7 8">
    <name type="scientific">Candidatus Methylacidiphilum fumarolicum</name>
    <dbReference type="NCBI Taxonomy" id="591154"/>
    <lineage>
        <taxon>Bacteria</taxon>
        <taxon>Pseudomonadati</taxon>
        <taxon>Verrucomicrobiota</taxon>
        <taxon>Methylacidiphilae</taxon>
        <taxon>Methylacidiphilales</taxon>
        <taxon>Methylacidiphilaceae</taxon>
        <taxon>Methylacidiphilum (ex Ratnadevi et al. 2023)</taxon>
    </lineage>
</organism>
<dbReference type="Gene3D" id="1.20.1250.20">
    <property type="entry name" value="MFS general substrate transporter like domains"/>
    <property type="match status" value="2"/>
</dbReference>
<feature type="transmembrane region" description="Helical" evidence="5">
    <location>
        <begin position="337"/>
        <end position="362"/>
    </location>
</feature>
<dbReference type="PANTHER" id="PTHR23519">
    <property type="entry name" value="AUTOPHAGY-RELATED PROTEIN 22"/>
    <property type="match status" value="1"/>
</dbReference>
<keyword evidence="3 5" id="KW-1133">Transmembrane helix</keyword>
<feature type="transmembrane region" description="Helical" evidence="5">
    <location>
        <begin position="247"/>
        <end position="272"/>
    </location>
</feature>
<dbReference type="InterPro" id="IPR020846">
    <property type="entry name" value="MFS_dom"/>
</dbReference>
<dbReference type="Pfam" id="PF07690">
    <property type="entry name" value="MFS_1"/>
    <property type="match status" value="1"/>
</dbReference>
<evidence type="ECO:0000256" key="3">
    <source>
        <dbReference type="ARBA" id="ARBA00022989"/>
    </source>
</evidence>
<feature type="transmembrane region" description="Helical" evidence="5">
    <location>
        <begin position="402"/>
        <end position="421"/>
    </location>
</feature>
<evidence type="ECO:0000256" key="4">
    <source>
        <dbReference type="ARBA" id="ARBA00023136"/>
    </source>
</evidence>
<dbReference type="InterPro" id="IPR036259">
    <property type="entry name" value="MFS_trans_sf"/>
</dbReference>
<feature type="transmembrane region" description="Helical" evidence="5">
    <location>
        <begin position="30"/>
        <end position="49"/>
    </location>
</feature>
<dbReference type="PANTHER" id="PTHR23519:SF1">
    <property type="entry name" value="AUTOPHAGY-RELATED PROTEIN 22"/>
    <property type="match status" value="1"/>
</dbReference>
<feature type="domain" description="Major facilitator superfamily (MFS) profile" evidence="6">
    <location>
        <begin position="246"/>
        <end position="433"/>
    </location>
</feature>
<feature type="transmembrane region" description="Helical" evidence="5">
    <location>
        <begin position="374"/>
        <end position="396"/>
    </location>
</feature>
<dbReference type="InterPro" id="IPR050495">
    <property type="entry name" value="ATG22/LtaA_families"/>
</dbReference>
<sequence>MNEAHTKEIILKPTTTVGLREKLSWGIFDLGNVSFSIVLVDLVFSLYFVQIICARRTDGTFLLGMAAFFTQIFVAIFLPFIGALSDCIAKRKFLLGFFFVICILATALLGTTHEGDVWKSLLCYSLANISFSFTENIFSSFLPELIPPPSVGRFSGWTRAFGNIGGIFSLLLVYPLLSPGFTVSNTELLRLCFPIVAAIYMMCGFPLFFNLELQKKSTHTKSFAQALLKILTDLKETALLIAHNKPLLLYFAASFLFFSAATILMIILAVYAQMEYGITGAQQVGIFLLIQAGGTLGSFIFGFFQDKLGSRKSLQLDLLLWIGCVSSLVFAETKTSFYVASFLIGIGNGSLLSLARAVMSLLSEEDKIGKHFGLWGLICRIATGIGPLSFSYLFIATNSFKTPMLLPLFYFIGSFILVSFLPQKQHEKTQPPS</sequence>
<feature type="transmembrane region" description="Helical" evidence="5">
    <location>
        <begin position="160"/>
        <end position="176"/>
    </location>
</feature>
<dbReference type="InterPro" id="IPR011701">
    <property type="entry name" value="MFS"/>
</dbReference>
<evidence type="ECO:0000256" key="1">
    <source>
        <dbReference type="ARBA" id="ARBA00004127"/>
    </source>
</evidence>
<feature type="transmembrane region" description="Helical" evidence="5">
    <location>
        <begin position="316"/>
        <end position="331"/>
    </location>
</feature>
<dbReference type="SUPFAM" id="SSF103473">
    <property type="entry name" value="MFS general substrate transporter"/>
    <property type="match status" value="1"/>
</dbReference>
<gene>
    <name evidence="7" type="ORF">MFUM_0314</name>
</gene>
<keyword evidence="8" id="KW-1185">Reference proteome</keyword>
<protein>
    <submittedName>
        <fullName evidence="7">Permease of the major facilitator superfamily</fullName>
    </submittedName>
</protein>
<evidence type="ECO:0000313" key="8">
    <source>
        <dbReference type="Proteomes" id="UP001161497"/>
    </source>
</evidence>
<dbReference type="EMBL" id="OX458932">
    <property type="protein sequence ID" value="CAI9084709.1"/>
    <property type="molecule type" value="Genomic_DNA"/>
</dbReference>
<proteinExistence type="predicted"/>
<feature type="transmembrane region" description="Helical" evidence="5">
    <location>
        <begin position="61"/>
        <end position="81"/>
    </location>
</feature>
<keyword evidence="2 5" id="KW-0812">Transmembrane</keyword>